<keyword evidence="6" id="KW-0812">Transmembrane</keyword>
<dbReference type="SUPFAM" id="SSF75005">
    <property type="entry name" value="Arabinanase/levansucrase/invertase"/>
    <property type="match status" value="1"/>
</dbReference>
<evidence type="ECO:0000256" key="5">
    <source>
        <dbReference type="SAM" id="MobiDB-lite"/>
    </source>
</evidence>
<comment type="similarity">
    <text evidence="1">Belongs to the glycosyl hydrolase 43 family.</text>
</comment>
<keyword evidence="6" id="KW-0472">Membrane</keyword>
<evidence type="ECO:0000259" key="7">
    <source>
        <dbReference type="SMART" id="SM00458"/>
    </source>
</evidence>
<comment type="caution">
    <text evidence="8">The sequence shown here is derived from an EMBL/GenBank/DDBJ whole genome shotgun (WGS) entry which is preliminary data.</text>
</comment>
<evidence type="ECO:0000256" key="3">
    <source>
        <dbReference type="ARBA" id="ARBA00022801"/>
    </source>
</evidence>
<keyword evidence="6" id="KW-1133">Transmembrane helix</keyword>
<keyword evidence="2" id="KW-0732">Signal</keyword>
<dbReference type="InterPro" id="IPR035992">
    <property type="entry name" value="Ricin_B-like_lectins"/>
</dbReference>
<dbReference type="Gene3D" id="2.115.10.20">
    <property type="entry name" value="Glycosyl hydrolase domain, family 43"/>
    <property type="match status" value="1"/>
</dbReference>
<dbReference type="EMBL" id="JBHSMC010000010">
    <property type="protein sequence ID" value="MFC5464559.1"/>
    <property type="molecule type" value="Genomic_DNA"/>
</dbReference>
<name>A0ABW0LFK9_9BACI</name>
<dbReference type="SUPFAM" id="SSF49785">
    <property type="entry name" value="Galactose-binding domain-like"/>
    <property type="match status" value="1"/>
</dbReference>
<dbReference type="SUPFAM" id="SSF50370">
    <property type="entry name" value="Ricin B-like lectins"/>
    <property type="match status" value="1"/>
</dbReference>
<keyword evidence="9" id="KW-1185">Reference proteome</keyword>
<evidence type="ECO:0000256" key="2">
    <source>
        <dbReference type="ARBA" id="ARBA00022729"/>
    </source>
</evidence>
<dbReference type="CDD" id="cd18820">
    <property type="entry name" value="GH43_LbAraf43-like"/>
    <property type="match status" value="1"/>
</dbReference>
<dbReference type="PANTHER" id="PTHR43817:SF1">
    <property type="entry name" value="HYDROLASE, FAMILY 43, PUTATIVE (AFU_ORTHOLOGUE AFUA_3G01660)-RELATED"/>
    <property type="match status" value="1"/>
</dbReference>
<keyword evidence="3" id="KW-0378">Hydrolase</keyword>
<feature type="domain" description="Ricin B lectin" evidence="7">
    <location>
        <begin position="498"/>
        <end position="632"/>
    </location>
</feature>
<proteinExistence type="inferred from homology"/>
<evidence type="ECO:0000313" key="8">
    <source>
        <dbReference type="EMBL" id="MFC5464559.1"/>
    </source>
</evidence>
<feature type="region of interest" description="Disordered" evidence="5">
    <location>
        <begin position="31"/>
        <end position="62"/>
    </location>
</feature>
<feature type="transmembrane region" description="Helical" evidence="6">
    <location>
        <begin position="7"/>
        <end position="26"/>
    </location>
</feature>
<evidence type="ECO:0000256" key="6">
    <source>
        <dbReference type="SAM" id="Phobius"/>
    </source>
</evidence>
<dbReference type="CDD" id="cd00161">
    <property type="entry name" value="beta-trefoil_Ricin-like"/>
    <property type="match status" value="1"/>
</dbReference>
<dbReference type="Gene3D" id="2.60.120.260">
    <property type="entry name" value="Galactose-binding domain-like"/>
    <property type="match status" value="1"/>
</dbReference>
<keyword evidence="4" id="KW-0326">Glycosidase</keyword>
<organism evidence="8 9">
    <name type="scientific">Lederbergia graminis</name>
    <dbReference type="NCBI Taxonomy" id="735518"/>
    <lineage>
        <taxon>Bacteria</taxon>
        <taxon>Bacillati</taxon>
        <taxon>Bacillota</taxon>
        <taxon>Bacilli</taxon>
        <taxon>Bacillales</taxon>
        <taxon>Bacillaceae</taxon>
        <taxon>Lederbergia</taxon>
    </lineage>
</organism>
<dbReference type="RefSeq" id="WP_382349567.1">
    <property type="nucleotide sequence ID" value="NZ_JBHSMC010000010.1"/>
</dbReference>
<dbReference type="Gene3D" id="2.80.10.50">
    <property type="match status" value="1"/>
</dbReference>
<evidence type="ECO:0000256" key="1">
    <source>
        <dbReference type="ARBA" id="ARBA00009865"/>
    </source>
</evidence>
<gene>
    <name evidence="8" type="ORF">ACFPM4_07325</name>
</gene>
<dbReference type="InterPro" id="IPR000772">
    <property type="entry name" value="Ricin_B_lectin"/>
</dbReference>
<dbReference type="Proteomes" id="UP001596147">
    <property type="component" value="Unassembled WGS sequence"/>
</dbReference>
<dbReference type="Pfam" id="PF04616">
    <property type="entry name" value="Glyco_hydro_43"/>
    <property type="match status" value="1"/>
</dbReference>
<dbReference type="InterPro" id="IPR006710">
    <property type="entry name" value="Glyco_hydro_43"/>
</dbReference>
<dbReference type="PROSITE" id="PS50231">
    <property type="entry name" value="RICIN_B_LECTIN"/>
    <property type="match status" value="1"/>
</dbReference>
<dbReference type="InterPro" id="IPR023296">
    <property type="entry name" value="Glyco_hydro_beta-prop_sf"/>
</dbReference>
<dbReference type="InterPro" id="IPR008979">
    <property type="entry name" value="Galactose-bd-like_sf"/>
</dbReference>
<accession>A0ABW0LFK9</accession>
<protein>
    <submittedName>
        <fullName evidence="8">Family 43 glycosylhydrolase</fullName>
    </submittedName>
</protein>
<feature type="compositionally biased region" description="Acidic residues" evidence="5">
    <location>
        <begin position="49"/>
        <end position="60"/>
    </location>
</feature>
<dbReference type="PANTHER" id="PTHR43817">
    <property type="entry name" value="GLYCOSYL HYDROLASE"/>
    <property type="match status" value="1"/>
</dbReference>
<evidence type="ECO:0000313" key="9">
    <source>
        <dbReference type="Proteomes" id="UP001596147"/>
    </source>
</evidence>
<sequence>MKQRKYMWISGCVLILLLIVIVFFMVNSTKDSTPTTVPNQEDKTVNDVETNDDDPEEVDGPYEPITLRTVNTSEFSNPINTAGADPYVMYKDGYYYFTRTLGHRIDLWKSRTLTGIDLGERRTVWTKPTTLHDIWAPEIHFTDGKWYIYYTANTGCGDDCRGIYVLENDSVNPMEGEWIDKGKINMEYSGLDGTVFTHKDELYFLYAAYGNWSGAHGSGIVIAKMENPWTLKGKQELLTYPENEWEKFGMHVNEGAVILKRDDKLHLVFSGSACWVDQYAIGMLTTTVDSDLLSKDSWEKAEGPLFSMSIDNGVYGPGHNYFVTSKDGEEVWNVYHGNSNMGEGCGPRPTRLQVVNWDTNGVPDFGIPTSGPLSVPSGEYRFEAEHANNIQGEINEEAVTLSKTGDRFEIADINVPEAGVYTMTIMYKGIENPAAAVSVNGESYDVPFSSAEEFTTVTVDVELNKGYNNSISFDYENSGIEIDYIELEGNVPFQIEYGASYHFVNPNGNMAMHVGVGNNVMTYNVENDETAQHWEFTPLADGSYKITNADSGLALTISGDENKDGANVVVLDWLDIDKQKWKIDHRGNGYYKIINVANGEALDVTAASMDPGVNIGTWKDIPNGPAQFWLLYKVE</sequence>
<dbReference type="Pfam" id="PF14200">
    <property type="entry name" value="RicinB_lectin_2"/>
    <property type="match status" value="2"/>
</dbReference>
<reference evidence="9" key="1">
    <citation type="journal article" date="2019" name="Int. J. Syst. Evol. Microbiol.">
        <title>The Global Catalogue of Microorganisms (GCM) 10K type strain sequencing project: providing services to taxonomists for standard genome sequencing and annotation.</title>
        <authorList>
            <consortium name="The Broad Institute Genomics Platform"/>
            <consortium name="The Broad Institute Genome Sequencing Center for Infectious Disease"/>
            <person name="Wu L."/>
            <person name="Ma J."/>
        </authorList>
    </citation>
    <scope>NUCLEOTIDE SEQUENCE [LARGE SCALE GENOMIC DNA]</scope>
    <source>
        <strain evidence="9">CGMCC 1.12237</strain>
    </source>
</reference>
<dbReference type="SMART" id="SM00458">
    <property type="entry name" value="RICIN"/>
    <property type="match status" value="1"/>
</dbReference>
<evidence type="ECO:0000256" key="4">
    <source>
        <dbReference type="ARBA" id="ARBA00023295"/>
    </source>
</evidence>